<dbReference type="PANTHER" id="PTHR24223">
    <property type="entry name" value="ATP-BINDING CASSETTE SUB-FAMILY C"/>
    <property type="match status" value="1"/>
</dbReference>
<dbReference type="EMBL" id="JI178296">
    <property type="protein sequence ID" value="ADY48017.1"/>
    <property type="molecule type" value="mRNA"/>
</dbReference>
<dbReference type="PROSITE" id="PS50893">
    <property type="entry name" value="ABC_TRANSPORTER_2"/>
    <property type="match status" value="1"/>
</dbReference>
<dbReference type="GO" id="GO:0016020">
    <property type="term" value="C:membrane"/>
    <property type="evidence" value="ECO:0007669"/>
    <property type="project" value="TreeGrafter"/>
</dbReference>
<dbReference type="PANTHER" id="PTHR24223:SF415">
    <property type="entry name" value="FI20190P1"/>
    <property type="match status" value="1"/>
</dbReference>
<keyword evidence="7" id="KW-0067">ATP-binding</keyword>
<dbReference type="SUPFAM" id="SSF52540">
    <property type="entry name" value="P-loop containing nucleoside triphosphate hydrolases"/>
    <property type="match status" value="1"/>
</dbReference>
<organism evidence="11">
    <name type="scientific">Ascaris suum</name>
    <name type="common">Pig roundworm</name>
    <name type="synonym">Ascaris lumbricoides</name>
    <dbReference type="NCBI Taxonomy" id="6253"/>
    <lineage>
        <taxon>Eukaryota</taxon>
        <taxon>Metazoa</taxon>
        <taxon>Ecdysozoa</taxon>
        <taxon>Nematoda</taxon>
        <taxon>Chromadorea</taxon>
        <taxon>Rhabditida</taxon>
        <taxon>Spirurina</taxon>
        <taxon>Ascaridomorpha</taxon>
        <taxon>Ascaridoidea</taxon>
        <taxon>Ascarididae</taxon>
        <taxon>Ascaris</taxon>
    </lineage>
</organism>
<keyword evidence="5" id="KW-0677">Repeat</keyword>
<evidence type="ECO:0000256" key="5">
    <source>
        <dbReference type="ARBA" id="ARBA00022737"/>
    </source>
</evidence>
<dbReference type="GO" id="GO:0005524">
    <property type="term" value="F:ATP binding"/>
    <property type="evidence" value="ECO:0007669"/>
    <property type="project" value="UniProtKB-KW"/>
</dbReference>
<dbReference type="CDD" id="cd03244">
    <property type="entry name" value="ABCC_MRP_domain2"/>
    <property type="match status" value="1"/>
</dbReference>
<evidence type="ECO:0000256" key="7">
    <source>
        <dbReference type="ARBA" id="ARBA00022840"/>
    </source>
</evidence>
<comment type="similarity">
    <text evidence="2">Belongs to the ABC transporter superfamily. ABCC family. Conjugate transporter (TC 3.A.1.208) subfamily.</text>
</comment>
<evidence type="ECO:0000256" key="3">
    <source>
        <dbReference type="ARBA" id="ARBA00022448"/>
    </source>
</evidence>
<dbReference type="InterPro" id="IPR003439">
    <property type="entry name" value="ABC_transporter-like_ATP-bd"/>
</dbReference>
<evidence type="ECO:0000256" key="8">
    <source>
        <dbReference type="ARBA" id="ARBA00022989"/>
    </source>
</evidence>
<dbReference type="Pfam" id="PF00005">
    <property type="entry name" value="ABC_tran"/>
    <property type="match status" value="1"/>
</dbReference>
<dbReference type="InterPro" id="IPR027417">
    <property type="entry name" value="P-loop_NTPase"/>
</dbReference>
<keyword evidence="8" id="KW-1133">Transmembrane helix</keyword>
<dbReference type="Gene3D" id="3.40.50.300">
    <property type="entry name" value="P-loop containing nucleotide triphosphate hydrolases"/>
    <property type="match status" value="1"/>
</dbReference>
<keyword evidence="6" id="KW-0547">Nucleotide-binding</keyword>
<evidence type="ECO:0000256" key="6">
    <source>
        <dbReference type="ARBA" id="ARBA00022741"/>
    </source>
</evidence>
<dbReference type="GO" id="GO:0042626">
    <property type="term" value="F:ATPase-coupled transmembrane transporter activity"/>
    <property type="evidence" value="ECO:0007669"/>
    <property type="project" value="TreeGrafter"/>
</dbReference>
<keyword evidence="9" id="KW-0472">Membrane</keyword>
<dbReference type="GO" id="GO:0016887">
    <property type="term" value="F:ATP hydrolysis activity"/>
    <property type="evidence" value="ECO:0007669"/>
    <property type="project" value="InterPro"/>
</dbReference>
<sequence length="267" mass="30514">MSKQICVKYWPLNGEIEFRNYSARYRAGLELALTNVNISIKAQQKVGIVGRTGAGKSSLTLALFRIIEADEGSIRIDGVDISQVGLHTLRSRITIIPQDPVLFSGTLRFNLDPFKQYTDVELWTALEHTNLKSFVEQQPRQLNSIIDEGGQNISVGQRQLVCLTRAILRKSCILVLDEATAAIDLNTDALIQRTIRDKFRHSTVITVAHRLNTIIDYDEPSIQRYKPRVRHPHSRQFYGIGTRDVHELFRSSDFHYNVFSFTVLRFL</sequence>
<reference evidence="11" key="1">
    <citation type="journal article" date="2011" name="Genome Res.">
        <title>Deep small RNA sequencing from the nematode Ascaris reveals conservation, functional diversification, and novel developmental profiles.</title>
        <authorList>
            <person name="Wang J."/>
            <person name="Czech B."/>
            <person name="Crunk A."/>
            <person name="Wallace A."/>
            <person name="Mitreva M."/>
            <person name="Hannon G.J."/>
            <person name="Davis R.E."/>
        </authorList>
    </citation>
    <scope>NUCLEOTIDE SEQUENCE</scope>
</reference>
<evidence type="ECO:0000256" key="4">
    <source>
        <dbReference type="ARBA" id="ARBA00022692"/>
    </source>
</evidence>
<evidence type="ECO:0000313" key="11">
    <source>
        <dbReference type="EMBL" id="ADY48017.1"/>
    </source>
</evidence>
<evidence type="ECO:0000256" key="9">
    <source>
        <dbReference type="ARBA" id="ARBA00023136"/>
    </source>
</evidence>
<evidence type="ECO:0000259" key="10">
    <source>
        <dbReference type="PROSITE" id="PS50893"/>
    </source>
</evidence>
<dbReference type="FunFam" id="3.40.50.300:FF:000074">
    <property type="entry name" value="Multidrug resistance-associated protein 5 isoform 1"/>
    <property type="match status" value="1"/>
</dbReference>
<name>F1LD13_ASCSU</name>
<dbReference type="SMART" id="SM00382">
    <property type="entry name" value="AAA"/>
    <property type="match status" value="1"/>
</dbReference>
<dbReference type="InterPro" id="IPR003593">
    <property type="entry name" value="AAA+_ATPase"/>
</dbReference>
<proteinExistence type="evidence at transcript level"/>
<accession>F1LD13</accession>
<feature type="domain" description="ABC transporter" evidence="10">
    <location>
        <begin position="16"/>
        <end position="259"/>
    </location>
</feature>
<dbReference type="InterPro" id="IPR050173">
    <property type="entry name" value="ABC_transporter_C-like"/>
</dbReference>
<protein>
    <submittedName>
        <fullName evidence="11">Canalicular multispecific organic anion transporter 2</fullName>
    </submittedName>
</protein>
<keyword evidence="3" id="KW-0813">Transport</keyword>
<keyword evidence="4" id="KW-0812">Transmembrane</keyword>
<comment type="subcellular location">
    <subcellularLocation>
        <location evidence="1">Endomembrane system</location>
        <topology evidence="1">Multi-pass membrane protein</topology>
    </subcellularLocation>
</comment>
<evidence type="ECO:0000256" key="2">
    <source>
        <dbReference type="ARBA" id="ARBA00009726"/>
    </source>
</evidence>
<dbReference type="GO" id="GO:0012505">
    <property type="term" value="C:endomembrane system"/>
    <property type="evidence" value="ECO:0007669"/>
    <property type="project" value="UniProtKB-SubCell"/>
</dbReference>
<evidence type="ECO:0000256" key="1">
    <source>
        <dbReference type="ARBA" id="ARBA00004127"/>
    </source>
</evidence>
<dbReference type="AlphaFoldDB" id="F1LD13"/>